<comment type="catalytic activity">
    <reaction evidence="6">
        <text>Endonucleolytic cleavage at apurinic or apyrimidinic sites to products with a 5'-phosphate.</text>
        <dbReference type="EC" id="3.1.21.7"/>
    </reaction>
</comment>
<dbReference type="EC" id="3.1.21.7" evidence="6"/>
<evidence type="ECO:0000313" key="8">
    <source>
        <dbReference type="EMBL" id="PNG06018.1"/>
    </source>
</evidence>
<dbReference type="PANTHER" id="PTHR28511">
    <property type="entry name" value="ENDONUCLEASE V"/>
    <property type="match status" value="1"/>
</dbReference>
<dbReference type="InterPro" id="IPR007581">
    <property type="entry name" value="Endonuclease-V"/>
</dbReference>
<organism evidence="8 9">
    <name type="scientific">Stutzerimonas stutzeri</name>
    <name type="common">Pseudomonas stutzeri</name>
    <dbReference type="NCBI Taxonomy" id="316"/>
    <lineage>
        <taxon>Bacteria</taxon>
        <taxon>Pseudomonadati</taxon>
        <taxon>Pseudomonadota</taxon>
        <taxon>Gammaproteobacteria</taxon>
        <taxon>Pseudomonadales</taxon>
        <taxon>Pseudomonadaceae</taxon>
        <taxon>Stutzerimonas</taxon>
    </lineage>
</organism>
<feature type="site" description="Interaction with target DNA" evidence="6">
    <location>
        <position position="88"/>
    </location>
</feature>
<dbReference type="EMBL" id="POUW01000003">
    <property type="protein sequence ID" value="PNG06018.1"/>
    <property type="molecule type" value="Genomic_DNA"/>
</dbReference>
<feature type="binding site" evidence="6">
    <location>
        <position position="50"/>
    </location>
    <ligand>
        <name>Mg(2+)</name>
        <dbReference type="ChEBI" id="CHEBI:18420"/>
    </ligand>
</feature>
<keyword evidence="4 6" id="KW-0255">Endonuclease</keyword>
<evidence type="ECO:0000256" key="4">
    <source>
        <dbReference type="ARBA" id="ARBA00022759"/>
    </source>
</evidence>
<evidence type="ECO:0000256" key="7">
    <source>
        <dbReference type="SAM" id="MobiDB-lite"/>
    </source>
</evidence>
<dbReference type="Proteomes" id="UP000235897">
    <property type="component" value="Unassembled WGS sequence"/>
</dbReference>
<evidence type="ECO:0000256" key="6">
    <source>
        <dbReference type="HAMAP-Rule" id="MF_00801"/>
    </source>
</evidence>
<evidence type="ECO:0000256" key="5">
    <source>
        <dbReference type="ARBA" id="ARBA00022801"/>
    </source>
</evidence>
<feature type="region of interest" description="Disordered" evidence="7">
    <location>
        <begin position="1"/>
        <end position="21"/>
    </location>
</feature>
<evidence type="ECO:0000256" key="1">
    <source>
        <dbReference type="ARBA" id="ARBA00004496"/>
    </source>
</evidence>
<dbReference type="RefSeq" id="WP_102846585.1">
    <property type="nucleotide sequence ID" value="NZ_JAMOIG010000005.1"/>
</dbReference>
<keyword evidence="6" id="KW-0460">Magnesium</keyword>
<evidence type="ECO:0000256" key="2">
    <source>
        <dbReference type="ARBA" id="ARBA00022490"/>
    </source>
</evidence>
<comment type="similarity">
    <text evidence="6">Belongs to the endonuclease V family.</text>
</comment>
<keyword evidence="6" id="KW-0227">DNA damage</keyword>
<sequence length="242" mass="26187">MRPDTPQSLAEAFSGWDGSPANAREMQKQMAGQVVLEDDFGPLRLIAGVDVGFEEAGKITRAAVVLLDADTLEPVAQTVARVPTCMPYIPGLLSFRELPAVLQAFDSLGQVPDLIFSDGHGIAHPRGLGIAAHLGVITGLPTIGVAKKILTGQHEALGEQRGDQVELFDKAGHVIGTVLRSKDKVRPLIISPGNRVSLETAPQLVMRYVTRYRLPEPTRLADRLASRRDEKRAGSQRSMDLE</sequence>
<comment type="subcellular location">
    <subcellularLocation>
        <location evidence="1 6">Cytoplasm</location>
    </subcellularLocation>
</comment>
<dbReference type="CDD" id="cd06559">
    <property type="entry name" value="Endonuclease_V"/>
    <property type="match status" value="1"/>
</dbReference>
<dbReference type="Gene3D" id="3.30.2170.10">
    <property type="entry name" value="archaeoglobus fulgidus dsm 4304 superfamily"/>
    <property type="match status" value="1"/>
</dbReference>
<dbReference type="HAMAP" id="MF_00801">
    <property type="entry name" value="Endonuclease_5"/>
    <property type="match status" value="1"/>
</dbReference>
<keyword evidence="6" id="KW-0479">Metal-binding</keyword>
<dbReference type="GO" id="GO:0000287">
    <property type="term" value="F:magnesium ion binding"/>
    <property type="evidence" value="ECO:0007669"/>
    <property type="project" value="UniProtKB-UniRule"/>
</dbReference>
<dbReference type="OrthoDB" id="9790916at2"/>
<comment type="cofactor">
    <cofactor evidence="6">
        <name>Mg(2+)</name>
        <dbReference type="ChEBI" id="CHEBI:18420"/>
    </cofactor>
</comment>
<proteinExistence type="inferred from homology"/>
<dbReference type="NCBIfam" id="NF008629">
    <property type="entry name" value="PRK11617.1"/>
    <property type="match status" value="1"/>
</dbReference>
<dbReference type="AlphaFoldDB" id="A0A2N8SU51"/>
<dbReference type="GO" id="GO:0003727">
    <property type="term" value="F:single-stranded RNA binding"/>
    <property type="evidence" value="ECO:0007669"/>
    <property type="project" value="TreeGrafter"/>
</dbReference>
<feature type="binding site" evidence="6">
    <location>
        <position position="118"/>
    </location>
    <ligand>
        <name>Mg(2+)</name>
        <dbReference type="ChEBI" id="CHEBI:18420"/>
    </ligand>
</feature>
<keyword evidence="3 6" id="KW-0540">Nuclease</keyword>
<evidence type="ECO:0000313" key="9">
    <source>
        <dbReference type="Proteomes" id="UP000235897"/>
    </source>
</evidence>
<feature type="region of interest" description="Disordered" evidence="7">
    <location>
        <begin position="223"/>
        <end position="242"/>
    </location>
</feature>
<reference evidence="8 9" key="1">
    <citation type="submission" date="2018-01" db="EMBL/GenBank/DDBJ databases">
        <title>Denitrification phenotypes of diverse strains of Pseudomonas stutzeri.</title>
        <authorList>
            <person name="Milligan D.A."/>
            <person name="Bergaust L."/>
            <person name="Bakken L.R."/>
            <person name="Frostegard A."/>
        </authorList>
    </citation>
    <scope>NUCLEOTIDE SEQUENCE [LARGE SCALE GENOMIC DNA]</scope>
    <source>
        <strain evidence="8 9">28a3</strain>
    </source>
</reference>
<comment type="caution">
    <text evidence="8">The sequence shown here is derived from an EMBL/GenBank/DDBJ whole genome shotgun (WGS) entry which is preliminary data.</text>
</comment>
<comment type="function">
    <text evidence="6">DNA repair enzyme involved in the repair of deaminated bases. Selectively cleaves double-stranded DNA at the second phosphodiester bond 3' to a deoxyinosine leaving behind the intact lesion on the nicked DNA.</text>
</comment>
<dbReference type="GO" id="GO:0016891">
    <property type="term" value="F:RNA endonuclease activity producing 5'-phosphomonoesters, hydrolytic mechanism"/>
    <property type="evidence" value="ECO:0007669"/>
    <property type="project" value="TreeGrafter"/>
</dbReference>
<accession>A0A2N8SU51</accession>
<protein>
    <recommendedName>
        <fullName evidence="6">Endonuclease V</fullName>
        <ecNumber evidence="6">3.1.21.7</ecNumber>
    </recommendedName>
    <alternativeName>
        <fullName evidence="6">Deoxyinosine 3'endonuclease</fullName>
    </alternativeName>
    <alternativeName>
        <fullName evidence="6">Deoxyribonuclease V</fullName>
        <shortName evidence="6">DNase V</shortName>
    </alternativeName>
</protein>
<dbReference type="GO" id="GO:0005737">
    <property type="term" value="C:cytoplasm"/>
    <property type="evidence" value="ECO:0007669"/>
    <property type="project" value="UniProtKB-SubCell"/>
</dbReference>
<keyword evidence="6" id="KW-0234">DNA repair</keyword>
<dbReference type="GO" id="GO:0043737">
    <property type="term" value="F:deoxyribonuclease V activity"/>
    <property type="evidence" value="ECO:0007669"/>
    <property type="project" value="UniProtKB-UniRule"/>
</dbReference>
<dbReference type="GO" id="GO:0006281">
    <property type="term" value="P:DNA repair"/>
    <property type="evidence" value="ECO:0007669"/>
    <property type="project" value="UniProtKB-UniRule"/>
</dbReference>
<keyword evidence="2 6" id="KW-0963">Cytoplasm</keyword>
<evidence type="ECO:0000256" key="3">
    <source>
        <dbReference type="ARBA" id="ARBA00022722"/>
    </source>
</evidence>
<keyword evidence="5 6" id="KW-0378">Hydrolase</keyword>
<gene>
    <name evidence="6" type="primary">nfi</name>
    <name evidence="8" type="ORF">CXL00_09320</name>
</gene>
<name>A0A2N8SU51_STUST</name>
<dbReference type="PANTHER" id="PTHR28511:SF1">
    <property type="entry name" value="ENDONUCLEASE V"/>
    <property type="match status" value="1"/>
</dbReference>
<dbReference type="Pfam" id="PF04493">
    <property type="entry name" value="Endonuclease_5"/>
    <property type="match status" value="1"/>
</dbReference>